<comment type="similarity">
    <text evidence="1 11">Belongs to the class-I aminoacyl-tRNA synthetase family.</text>
</comment>
<dbReference type="PROSITE" id="PS00178">
    <property type="entry name" value="AA_TRNA_LIGASE_I"/>
    <property type="match status" value="1"/>
</dbReference>
<feature type="domain" description="Methionyl/Valyl/Leucyl/Isoleucyl-tRNA synthetase anticodon-binding" evidence="13">
    <location>
        <begin position="845"/>
        <end position="958"/>
    </location>
</feature>
<dbReference type="GO" id="GO:0002161">
    <property type="term" value="F:aminoacyl-tRNA deacylase activity"/>
    <property type="evidence" value="ECO:0007669"/>
    <property type="project" value="InterPro"/>
</dbReference>
<dbReference type="PANTHER" id="PTHR43740:SF2">
    <property type="entry name" value="LEUCINE--TRNA LIGASE, MITOCHONDRIAL"/>
    <property type="match status" value="1"/>
</dbReference>
<dbReference type="SUPFAM" id="SSF53474">
    <property type="entry name" value="alpha/beta-Hydrolases"/>
    <property type="match status" value="1"/>
</dbReference>
<sequence>EVASSEDETFYSLYSFPYPSGAGLHVGHAEGMVANDIAARFYRMQGRKVMLPMGWDSFGLPAENYAIKTGVHPKDSTEEAVKTFIEQIDKLGIMVDWEKEVGAHRPDYYKWTQWFFTQLYSHGLAYKAKAPVNWCPKDQTVLANEQVVDGKCERCDSEVEHKAMDQWFFKITDYADRLVQDLDGVDWPEPTKLQQRNWIGKSEGARITFDVLGVNGTDPYPLEVFTTAHDTIYGAMFMVIAPEHELIQDKKAEINNYDEIEAYKIAASKKTDLERTDLNKNKTGVKVEGVYAINPVNKKQIPIYVADYVLVDYGTGAIMAVPGHDERDYEFAQKYSIPVEYVAKPVGGKDEETFISYTQDIKYSQDQFEIVNSDKFNGLTFKEARPKILEMMKQEGYAKSEKTYRLRDWLISRQRYWGAPIPMIWKKRKPADKVLLIHGIGSSGGSNWFPWLTEELSTDYEGVMQDAEIISPDFPNTELPVLAEWLAMIEGQELTEDSSIVAHSLGCFAALKYAEKNKVKQLVLVAPTNTADSKYWEKIKHEYKDFPVDHLLSAFYCEELDVEAIANNADEIVLIFSTDDPYVSGSTLSQYEEQFGEFKNVEFKYLFNRHHMGSEIECVELPEILPYFSDKQFRVIPTNDLPLVLPMDVDFIPKGYSPLSRSEEYTEKVRKTYGEEWTPEFDTMDTFVCSSWYFFRFTDPNNNEKFADSKELNKWLPADLYMIGAEHIVLHLMYARFFTKFLYDSGIIDFNEPFKKMRHMGIIAGPDGRKMSKRWGNVINPNDVVEQYGADTLRMYEMFMGPLDQGKAWNDNSVQGVRRFLDRVFNFAITISEHAAKDEVESEVEINKLIKKITEDTPELKFNTAVAKFMEYMNFAEKYGVRKQDFKVFTKLLAPYAPYICEYIWRELFGHQNSVHLENWPNYDEELLQKQTINLAVQVMGKSRGVVEIEPDSDEESVINVAMQDEKIARYLENGYKKVIYVPGRIINFIV</sequence>
<dbReference type="InterPro" id="IPR002300">
    <property type="entry name" value="aa-tRNA-synth_Ia"/>
</dbReference>
<dbReference type="Pfam" id="PF06821">
    <property type="entry name" value="Ser_hydrolase"/>
    <property type="match status" value="1"/>
</dbReference>
<evidence type="ECO:0000256" key="11">
    <source>
        <dbReference type="RuleBase" id="RU363035"/>
    </source>
</evidence>
<dbReference type="InterPro" id="IPR013155">
    <property type="entry name" value="M/V/L/I-tRNA-synth_anticd-bd"/>
</dbReference>
<dbReference type="Pfam" id="PF00133">
    <property type="entry name" value="tRNA-synt_1"/>
    <property type="match status" value="1"/>
</dbReference>
<dbReference type="SUPFAM" id="SSF47323">
    <property type="entry name" value="Anticodon-binding domain of a subclass of class I aminoacyl-tRNA synthetases"/>
    <property type="match status" value="1"/>
</dbReference>
<dbReference type="InterPro" id="IPR009008">
    <property type="entry name" value="Val/Leu/Ile-tRNA-synth_edit"/>
</dbReference>
<reference evidence="16" key="1">
    <citation type="submission" date="2020-04" db="EMBL/GenBank/DDBJ databases">
        <authorList>
            <person name="Zhang T."/>
        </authorList>
    </citation>
    <scope>NUCLEOTIDE SEQUENCE</scope>
    <source>
        <strain evidence="16">HKST-UBA11</strain>
    </source>
</reference>
<protein>
    <recommendedName>
        <fullName evidence="2 10">Leucine--tRNA ligase</fullName>
        <ecNumber evidence="2 10">6.1.1.4</ecNumber>
    </recommendedName>
</protein>
<dbReference type="Gene3D" id="3.40.50.620">
    <property type="entry name" value="HUPs"/>
    <property type="match status" value="2"/>
</dbReference>
<evidence type="ECO:0000256" key="4">
    <source>
        <dbReference type="ARBA" id="ARBA00022598"/>
    </source>
</evidence>
<gene>
    <name evidence="16" type="ORF">KC717_05910</name>
</gene>
<accession>A0A955RKU3</accession>
<evidence type="ECO:0000256" key="1">
    <source>
        <dbReference type="ARBA" id="ARBA00005594"/>
    </source>
</evidence>
<dbReference type="InterPro" id="IPR009080">
    <property type="entry name" value="tRNAsynth_Ia_anticodon-bd"/>
</dbReference>
<evidence type="ECO:0000256" key="6">
    <source>
        <dbReference type="ARBA" id="ARBA00022840"/>
    </source>
</evidence>
<dbReference type="InterPro" id="IPR014729">
    <property type="entry name" value="Rossmann-like_a/b/a_fold"/>
</dbReference>
<organism evidence="16 17">
    <name type="scientific">Candidatus Dojkabacteria bacterium</name>
    <dbReference type="NCBI Taxonomy" id="2099670"/>
    <lineage>
        <taxon>Bacteria</taxon>
        <taxon>Candidatus Dojkabacteria</taxon>
    </lineage>
</organism>
<comment type="caution">
    <text evidence="16">The sequence shown here is derived from an EMBL/GenBank/DDBJ whole genome shotgun (WGS) entry which is preliminary data.</text>
</comment>
<proteinExistence type="inferred from homology"/>
<dbReference type="InterPro" id="IPR015413">
    <property type="entry name" value="Methionyl/Leucyl_tRNA_Synth"/>
</dbReference>
<dbReference type="InterPro" id="IPR010662">
    <property type="entry name" value="RBBP9/YdeN"/>
</dbReference>
<dbReference type="PRINTS" id="PR00985">
    <property type="entry name" value="TRNASYNTHLEU"/>
</dbReference>
<evidence type="ECO:0000256" key="2">
    <source>
        <dbReference type="ARBA" id="ARBA00013164"/>
    </source>
</evidence>
<dbReference type="Pfam" id="PF09334">
    <property type="entry name" value="tRNA-synt_1g"/>
    <property type="match status" value="1"/>
</dbReference>
<keyword evidence="3" id="KW-0963">Cytoplasm</keyword>
<evidence type="ECO:0000256" key="7">
    <source>
        <dbReference type="ARBA" id="ARBA00022917"/>
    </source>
</evidence>
<evidence type="ECO:0000259" key="12">
    <source>
        <dbReference type="Pfam" id="PF00133"/>
    </source>
</evidence>
<dbReference type="InterPro" id="IPR002302">
    <property type="entry name" value="Leu-tRNA-ligase"/>
</dbReference>
<evidence type="ECO:0000313" key="17">
    <source>
        <dbReference type="Proteomes" id="UP000754563"/>
    </source>
</evidence>
<dbReference type="SUPFAM" id="SSF50677">
    <property type="entry name" value="ValRS/IleRS/LeuRS editing domain"/>
    <property type="match status" value="1"/>
</dbReference>
<feature type="domain" description="Aminoacyl-tRNA synthetase class Ia" evidence="12">
    <location>
        <begin position="667"/>
        <end position="796"/>
    </location>
</feature>
<dbReference type="InterPro" id="IPR001412">
    <property type="entry name" value="aa-tRNA-synth_I_CS"/>
</dbReference>
<dbReference type="InterPro" id="IPR029058">
    <property type="entry name" value="AB_hydrolase_fold"/>
</dbReference>
<evidence type="ECO:0000259" key="13">
    <source>
        <dbReference type="Pfam" id="PF08264"/>
    </source>
</evidence>
<dbReference type="AlphaFoldDB" id="A0A955RKU3"/>
<dbReference type="SUPFAM" id="SSF52374">
    <property type="entry name" value="Nucleotidylyl transferase"/>
    <property type="match status" value="1"/>
</dbReference>
<dbReference type="GO" id="GO:0005829">
    <property type="term" value="C:cytosol"/>
    <property type="evidence" value="ECO:0007669"/>
    <property type="project" value="TreeGrafter"/>
</dbReference>
<evidence type="ECO:0000256" key="3">
    <source>
        <dbReference type="ARBA" id="ARBA00022490"/>
    </source>
</evidence>
<dbReference type="FunFam" id="1.10.730.10:FF:000002">
    <property type="entry name" value="Leucine--tRNA ligase"/>
    <property type="match status" value="1"/>
</dbReference>
<dbReference type="GO" id="GO:0005524">
    <property type="term" value="F:ATP binding"/>
    <property type="evidence" value="ECO:0007669"/>
    <property type="project" value="UniProtKB-KW"/>
</dbReference>
<dbReference type="Proteomes" id="UP000754563">
    <property type="component" value="Unassembled WGS sequence"/>
</dbReference>
<keyword evidence="8 11" id="KW-0030">Aminoacyl-tRNA synthetase</keyword>
<evidence type="ECO:0000256" key="8">
    <source>
        <dbReference type="ARBA" id="ARBA00023146"/>
    </source>
</evidence>
<evidence type="ECO:0000256" key="5">
    <source>
        <dbReference type="ARBA" id="ARBA00022741"/>
    </source>
</evidence>
<dbReference type="Pfam" id="PF08264">
    <property type="entry name" value="Anticodon_1"/>
    <property type="match status" value="1"/>
</dbReference>
<dbReference type="NCBIfam" id="TIGR00396">
    <property type="entry name" value="leuS_bact"/>
    <property type="match status" value="1"/>
</dbReference>
<dbReference type="CDD" id="cd07958">
    <property type="entry name" value="Anticodon_Ia_Leu_BEm"/>
    <property type="match status" value="1"/>
</dbReference>
<evidence type="ECO:0000256" key="10">
    <source>
        <dbReference type="NCBIfam" id="TIGR00396"/>
    </source>
</evidence>
<dbReference type="EC" id="6.1.1.4" evidence="2 10"/>
<evidence type="ECO:0000313" key="16">
    <source>
        <dbReference type="EMBL" id="MCA9386155.1"/>
    </source>
</evidence>
<evidence type="ECO:0000256" key="9">
    <source>
        <dbReference type="ARBA" id="ARBA00047469"/>
    </source>
</evidence>
<keyword evidence="7 11" id="KW-0648">Protein biosynthesis</keyword>
<dbReference type="HAMAP" id="MF_00049_B">
    <property type="entry name" value="Leu_tRNA_synth_B"/>
    <property type="match status" value="1"/>
</dbReference>
<feature type="non-terminal residue" evidence="16">
    <location>
        <position position="1"/>
    </location>
</feature>
<name>A0A955RKU3_9BACT</name>
<dbReference type="GO" id="GO:0004823">
    <property type="term" value="F:leucine-tRNA ligase activity"/>
    <property type="evidence" value="ECO:0007669"/>
    <property type="project" value="UniProtKB-UniRule"/>
</dbReference>
<comment type="catalytic activity">
    <reaction evidence="9">
        <text>tRNA(Leu) + L-leucine + ATP = L-leucyl-tRNA(Leu) + AMP + diphosphate</text>
        <dbReference type="Rhea" id="RHEA:11688"/>
        <dbReference type="Rhea" id="RHEA-COMP:9613"/>
        <dbReference type="Rhea" id="RHEA-COMP:9622"/>
        <dbReference type="ChEBI" id="CHEBI:30616"/>
        <dbReference type="ChEBI" id="CHEBI:33019"/>
        <dbReference type="ChEBI" id="CHEBI:57427"/>
        <dbReference type="ChEBI" id="CHEBI:78442"/>
        <dbReference type="ChEBI" id="CHEBI:78494"/>
        <dbReference type="ChEBI" id="CHEBI:456215"/>
        <dbReference type="EC" id="6.1.1.4"/>
    </reaction>
</comment>
<dbReference type="PANTHER" id="PTHR43740">
    <property type="entry name" value="LEUCYL-TRNA SYNTHETASE"/>
    <property type="match status" value="1"/>
</dbReference>
<dbReference type="EMBL" id="JAGQLH010000087">
    <property type="protein sequence ID" value="MCA9386155.1"/>
    <property type="molecule type" value="Genomic_DNA"/>
</dbReference>
<feature type="domain" description="Leucyl-tRNA synthetase editing" evidence="15">
    <location>
        <begin position="196"/>
        <end position="392"/>
    </location>
</feature>
<reference evidence="16" key="2">
    <citation type="journal article" date="2021" name="Microbiome">
        <title>Successional dynamics and alternative stable states in a saline activated sludge microbial community over 9 years.</title>
        <authorList>
            <person name="Wang Y."/>
            <person name="Ye J."/>
            <person name="Ju F."/>
            <person name="Liu L."/>
            <person name="Boyd J.A."/>
            <person name="Deng Y."/>
            <person name="Parks D.H."/>
            <person name="Jiang X."/>
            <person name="Yin X."/>
            <person name="Woodcroft B.J."/>
            <person name="Tyson G.W."/>
            <person name="Hugenholtz P."/>
            <person name="Polz M.F."/>
            <person name="Zhang T."/>
        </authorList>
    </citation>
    <scope>NUCLEOTIDE SEQUENCE</scope>
    <source>
        <strain evidence="16">HKST-UBA11</strain>
    </source>
</reference>
<dbReference type="FunFam" id="3.40.50.620:FF:000003">
    <property type="entry name" value="Leucine--tRNA ligase"/>
    <property type="match status" value="1"/>
</dbReference>
<dbReference type="Gene3D" id="3.40.50.1820">
    <property type="entry name" value="alpha/beta hydrolase"/>
    <property type="match status" value="1"/>
</dbReference>
<feature type="domain" description="Methionyl/Leucyl tRNA synthetase" evidence="14">
    <location>
        <begin position="16"/>
        <end position="159"/>
    </location>
</feature>
<keyword evidence="6 11" id="KW-0067">ATP-binding</keyword>
<keyword evidence="4 11" id="KW-0436">Ligase</keyword>
<dbReference type="Gene3D" id="3.10.20.590">
    <property type="match status" value="1"/>
</dbReference>
<dbReference type="Pfam" id="PF13603">
    <property type="entry name" value="tRNA-synt_1_2"/>
    <property type="match status" value="1"/>
</dbReference>
<evidence type="ECO:0000259" key="15">
    <source>
        <dbReference type="Pfam" id="PF13603"/>
    </source>
</evidence>
<keyword evidence="5 11" id="KW-0547">Nucleotide-binding</keyword>
<dbReference type="InterPro" id="IPR025709">
    <property type="entry name" value="Leu_tRNA-synth_edit"/>
</dbReference>
<dbReference type="Gene3D" id="3.90.740.10">
    <property type="entry name" value="Valyl/Leucyl/Isoleucyl-tRNA synthetase, editing domain"/>
    <property type="match status" value="1"/>
</dbReference>
<dbReference type="Gene3D" id="1.10.730.10">
    <property type="entry name" value="Isoleucyl-tRNA Synthetase, Domain 1"/>
    <property type="match status" value="1"/>
</dbReference>
<evidence type="ECO:0000259" key="14">
    <source>
        <dbReference type="Pfam" id="PF09334"/>
    </source>
</evidence>
<dbReference type="GO" id="GO:0006429">
    <property type="term" value="P:leucyl-tRNA aminoacylation"/>
    <property type="evidence" value="ECO:0007669"/>
    <property type="project" value="UniProtKB-UniRule"/>
</dbReference>